<dbReference type="SUPFAM" id="SSF52540">
    <property type="entry name" value="P-loop containing nucleoside triphosphate hydrolases"/>
    <property type="match status" value="2"/>
</dbReference>
<comment type="similarity">
    <text evidence="1">Belongs to the helicase family.</text>
</comment>
<keyword evidence="1" id="KW-0378">Hydrolase</keyword>
<dbReference type="EC" id="5.6.2.3" evidence="1"/>
<dbReference type="GO" id="GO:0006281">
    <property type="term" value="P:DNA repair"/>
    <property type="evidence" value="ECO:0007669"/>
    <property type="project" value="UniProtKB-KW"/>
</dbReference>
<feature type="compositionally biased region" description="Polar residues" evidence="2">
    <location>
        <begin position="179"/>
        <end position="194"/>
    </location>
</feature>
<dbReference type="GO" id="GO:0000723">
    <property type="term" value="P:telomere maintenance"/>
    <property type="evidence" value="ECO:0007669"/>
    <property type="project" value="InterPro"/>
</dbReference>
<keyword evidence="7" id="KW-1185">Reference proteome</keyword>
<gene>
    <name evidence="6" type="ORF">MAA_00362</name>
</gene>
<dbReference type="PANTHER" id="PTHR47642">
    <property type="entry name" value="ATP-DEPENDENT DNA HELICASE"/>
    <property type="match status" value="1"/>
</dbReference>
<feature type="compositionally biased region" description="Polar residues" evidence="2">
    <location>
        <begin position="25"/>
        <end position="38"/>
    </location>
</feature>
<keyword evidence="1" id="KW-0547">Nucleotide-binding</keyword>
<accession>E9EMU4</accession>
<dbReference type="InterPro" id="IPR027417">
    <property type="entry name" value="P-loop_NTPase"/>
</dbReference>
<dbReference type="InterPro" id="IPR051055">
    <property type="entry name" value="PIF1_helicase"/>
</dbReference>
<feature type="region of interest" description="Disordered" evidence="2">
    <location>
        <begin position="172"/>
        <end position="258"/>
    </location>
</feature>
<sequence>MAGESADLPADQRRAEAARGAVLTQEPTATHSPLQAQNDYRVLLPRLVPSENEAGNTLNSISSRPQRSPRNAKARSRDVVQKVMRESRVPRPLLPKPAVVGVEEEPDGVPKVVLTEGSRQKEENQATSPVRSRLMRNRCQVKTRCGREEEKSSKEFGFVSWEGPEEREAVLLDREGEGSNLQRKTGLTEESGQKSIAPGRSCELPDTYSGLSPAAPLVPATKNRRAESHSLKRKSRSQQSKRASKRPRIEGRRNRSEYDHRTDLKDALQWLEDQYEIKSQLSSTKAWCHPIPLPRKIETVQNFYNAMHDRKTLPIYTCLICYGKYAEEDLEYVSWVHWRSLVARRHKWPASACLSCFPDGADIPSCKGCAKQVRKRVFPPAAILHGRLKCEHAYPEELKGLTPVEEKLIALNSCYGFFTKHTVVAGCSNSADYAKHVKGHITVFPNNVKDLVTNVLPHPLLRVMEDIHVSWHGTERPHAKDLAGLLSVRRRKVEAALFWLRHNNPHYKDIEIDGAEMETWERESHGVPSQILDRLERNEPTALDKIRTAQVVPQAEQCVDENEVLSIDEILASLSREENQSTGSQSPGVRPRRRDEVEEDVEQDECVCDSVQEINASGMFALDGRPEVTDAEKLRFMCHAMGSNASEREESVGAGHATASARVQLPRHGEPFIQVSRGDDFADAFEPSFFPKAFPTLFPWGVGGPRLADEQAPGTGAKLGAEHELAYMGRCRVEATRGPVRKPSDFCLPHFNLEVRWRNRRVSLLSVSRQSFPNLERVVHSLSKLRLDAARKELEENERTSDDGIRELLKSISLYRVSTHDPEDAEAFLTSLDMAFKRARLAVSDPVSSALFFHREISLFLEHYVKIGQDSVFGRISQYFGAVETNERGALHIHGLLWLHGNAQLGTLLKDLCGDGQHIENKSRDTPIELDQEASCAIQSQRSVTSNVAALLSDTDRFAAEFDEEANFCAGATQQEDGGALSVWGSLAGGGEDGVYGRRGAADQADTPDGHRWNKAMAVGLRHNHDISFIATQSKAKAIVYYVTNYATKVEDPLWKRAAAVSEGFDRRQSKTGRATSGGMSHEEEPEGNRTRKFMMRVANRVFTERPLSQVEVVANLLGYPTEFTGVQAWTFLNVSLLYWHIVKQWHHQQLSNGHGDVGVGNVDEAITVEEAGRRLSYVEAYGQRGNLLSPLCLYDYMTLVMVRRRSEKKAVWGEVPFKTGSSFASEWVQVLRRPGMHAVVCLDGFLSLDFDERMDDSCVSRAAVQHLALFVPWEDFLRETTADIDSVWRRCRDSLPGRLQCVVNNAQLLRQSAEDARRDARQWAATSGEGDLSMDVDDNVPMDGRDDGKAAFRSDEIGDAGRLIDLVRSASSAGQITAGSRELADVMQRLSHFQQSALCSQDELRASRLAEGGKRRVGEGLAHLEGVDIPSQAQVRGIKSQQKSASKEVESLVQGTQRRSRKVEECATASWQRQDVVGLVEEVETIQCPTVGPAVNLEWRVSDSFYAEGERISEAFTLNTRQCAALLLICRHLDSIQHVQRETDVEQLCQFIGGEGGTGKSRIIEAIVELFTRRDVGHRLLVTATSGTAAARINGITIHSACNLSVEQRSASAVSKRLDGAQASGPGLRFVSGQSRMHWQDKQLLILDEVSMLGARTLFAINEQLQSLRGSSRDFGGIPIVLFCGDFHQFRPVQERLMLLPSTMTSWDDDASLRIEQRHEHDVAHALWKRFSTVVMLNEQVRAAGDPELQGLLTRIRQGSQTQADLDLLNDRCYEEGKRIPWETGITVVTPLNRNRWNLNMEATVAFQRQRQATLRIFLSEHKWVDGQPTEEEAIMMQSQGDDSGIPVPSVFMFVPGMPIVVNKNTLQGLKLVNGASYTAVDVVLDKVYPGHRISADTILHFGPPAALVLMADSTKTFNFVGMPPGTILLAPLRTRINCERKRPWQQTDCSRKGLPCTAAFACTDYKVQGRTLQRVALELRGTRTTNINGEAVPLACDPCSLYVQLSRCPTLDGIMLLSKVRKRDFIGNTASEIMVAAKNRLEELSETTLMEFKTWQTNFEAEKAALTAHGRGSL</sequence>
<feature type="compositionally biased region" description="Polar residues" evidence="2">
    <location>
        <begin position="53"/>
        <end position="69"/>
    </location>
</feature>
<feature type="compositionally biased region" description="Basic and acidic residues" evidence="2">
    <location>
        <begin position="247"/>
        <end position="258"/>
    </location>
</feature>
<dbReference type="Pfam" id="PF20209">
    <property type="entry name" value="DUF6570"/>
    <property type="match status" value="1"/>
</dbReference>
<dbReference type="Proteomes" id="UP000002498">
    <property type="component" value="Unassembled WGS sequence"/>
</dbReference>
<evidence type="ECO:0000256" key="2">
    <source>
        <dbReference type="SAM" id="MobiDB-lite"/>
    </source>
</evidence>
<evidence type="ECO:0000256" key="1">
    <source>
        <dbReference type="RuleBase" id="RU363044"/>
    </source>
</evidence>
<evidence type="ECO:0000259" key="3">
    <source>
        <dbReference type="Pfam" id="PF05970"/>
    </source>
</evidence>
<proteinExistence type="inferred from homology"/>
<comment type="caution">
    <text evidence="6">The sequence shown here is derived from an EMBL/GenBank/DDBJ whole genome shotgun (WGS) entry which is preliminary data.</text>
</comment>
<dbReference type="GO" id="GO:0043139">
    <property type="term" value="F:5'-3' DNA helicase activity"/>
    <property type="evidence" value="ECO:0007669"/>
    <property type="project" value="UniProtKB-EC"/>
</dbReference>
<protein>
    <recommendedName>
        <fullName evidence="1">ATP-dependent DNA helicase</fullName>
        <ecNumber evidence="1">5.6.2.3</ecNumber>
    </recommendedName>
</protein>
<reference evidence="6 7" key="2">
    <citation type="journal article" date="2014" name="Proc. Natl. Acad. Sci. U.S.A.">
        <title>Trajectory and genomic determinants of fungal-pathogen speciation and host adaptation.</title>
        <authorList>
            <person name="Hu X."/>
            <person name="Xiao G."/>
            <person name="Zheng P."/>
            <person name="Shang Y."/>
            <person name="Su Y."/>
            <person name="Zhang X."/>
            <person name="Liu X."/>
            <person name="Zhan S."/>
            <person name="St Leger R.J."/>
            <person name="Wang C."/>
        </authorList>
    </citation>
    <scope>GENOME REANNOTATION</scope>
    <source>
        <strain evidence="7">ARSEF 23 / ATCC MYA-3075</strain>
    </source>
</reference>
<dbReference type="Pfam" id="PF05970">
    <property type="entry name" value="PIF1"/>
    <property type="match status" value="1"/>
</dbReference>
<keyword evidence="1" id="KW-0347">Helicase</keyword>
<feature type="domain" description="DNA helicase Pif1-like DEAD-box helicase" evidence="3">
    <location>
        <begin position="1551"/>
        <end position="1696"/>
    </location>
</feature>
<dbReference type="GO" id="GO:0006310">
    <property type="term" value="P:DNA recombination"/>
    <property type="evidence" value="ECO:0007669"/>
    <property type="project" value="UniProtKB-KW"/>
</dbReference>
<name>E9EMU4_METRA</name>
<dbReference type="GO" id="GO:0016887">
    <property type="term" value="F:ATP hydrolysis activity"/>
    <property type="evidence" value="ECO:0007669"/>
    <property type="project" value="RHEA"/>
</dbReference>
<evidence type="ECO:0000313" key="7">
    <source>
        <dbReference type="Proteomes" id="UP000002498"/>
    </source>
</evidence>
<dbReference type="Pfam" id="PF14214">
    <property type="entry name" value="Helitron_like_N"/>
    <property type="match status" value="1"/>
</dbReference>
<dbReference type="RefSeq" id="XP_007816551.2">
    <property type="nucleotide sequence ID" value="XM_007818360.2"/>
</dbReference>
<feature type="compositionally biased region" description="Basic and acidic residues" evidence="2">
    <location>
        <begin position="1344"/>
        <end position="1353"/>
    </location>
</feature>
<evidence type="ECO:0000259" key="4">
    <source>
        <dbReference type="Pfam" id="PF14214"/>
    </source>
</evidence>
<feature type="region of interest" description="Disordered" evidence="2">
    <location>
        <begin position="575"/>
        <end position="604"/>
    </location>
</feature>
<feature type="domain" description="Helitron helicase-like" evidence="4">
    <location>
        <begin position="839"/>
        <end position="897"/>
    </location>
</feature>
<evidence type="ECO:0000259" key="5">
    <source>
        <dbReference type="Pfam" id="PF20209"/>
    </source>
</evidence>
<keyword evidence="1" id="KW-0227">DNA damage</keyword>
<evidence type="ECO:0000313" key="6">
    <source>
        <dbReference type="EMBL" id="EFZ03288.2"/>
    </source>
</evidence>
<dbReference type="HOGENOM" id="CLU_001248_5_0_1"/>
<dbReference type="GeneID" id="19254648"/>
<feature type="region of interest" description="Disordered" evidence="2">
    <location>
        <begin position="1321"/>
        <end position="1353"/>
    </location>
</feature>
<feature type="domain" description="DUF6570" evidence="5">
    <location>
        <begin position="393"/>
        <end position="517"/>
    </location>
</feature>
<dbReference type="EMBL" id="ADNJ02000003">
    <property type="protein sequence ID" value="EFZ03288.2"/>
    <property type="molecule type" value="Genomic_DNA"/>
</dbReference>
<dbReference type="Gene3D" id="3.40.50.300">
    <property type="entry name" value="P-loop containing nucleotide triphosphate hydrolases"/>
    <property type="match status" value="1"/>
</dbReference>
<organism evidence="6 7">
    <name type="scientific">Metarhizium robertsii (strain ARSEF 23 / ATCC MYA-3075)</name>
    <name type="common">Metarhizium anisopliae (strain ARSEF 23)</name>
    <dbReference type="NCBI Taxonomy" id="655844"/>
    <lineage>
        <taxon>Eukaryota</taxon>
        <taxon>Fungi</taxon>
        <taxon>Dikarya</taxon>
        <taxon>Ascomycota</taxon>
        <taxon>Pezizomycotina</taxon>
        <taxon>Sordariomycetes</taxon>
        <taxon>Hypocreomycetidae</taxon>
        <taxon>Hypocreales</taxon>
        <taxon>Clavicipitaceae</taxon>
        <taxon>Metarhizium</taxon>
    </lineage>
</organism>
<feature type="region of interest" description="Disordered" evidence="2">
    <location>
        <begin position="1066"/>
        <end position="1089"/>
    </location>
</feature>
<reference evidence="6 7" key="1">
    <citation type="journal article" date="2011" name="PLoS Genet.">
        <title>Genome sequencing and comparative transcriptomics of the model entomopathogenic fungi Metarhizium anisopliae and M. acridum.</title>
        <authorList>
            <person name="Gao Q."/>
            <person name="Jin K."/>
            <person name="Ying S.H."/>
            <person name="Zhang Y."/>
            <person name="Xiao G."/>
            <person name="Shang Y."/>
            <person name="Duan Z."/>
            <person name="Hu X."/>
            <person name="Xie X.Q."/>
            <person name="Zhou G."/>
            <person name="Peng G."/>
            <person name="Luo Z."/>
            <person name="Huang W."/>
            <person name="Wang B."/>
            <person name="Fang W."/>
            <person name="Wang S."/>
            <person name="Zhong Y."/>
            <person name="Ma L.J."/>
            <person name="St Leger R.J."/>
            <person name="Zhao G.P."/>
            <person name="Pei Y."/>
            <person name="Feng M.G."/>
            <person name="Xia Y."/>
            <person name="Wang C."/>
        </authorList>
    </citation>
    <scope>NUCLEOTIDE SEQUENCE [LARGE SCALE GENOMIC DNA]</scope>
    <source>
        <strain evidence="7">ARSEF 23 / ATCC MYA-3075</strain>
    </source>
</reference>
<dbReference type="InterPro" id="IPR025476">
    <property type="entry name" value="Helitron_helicase-like"/>
</dbReference>
<dbReference type="OrthoDB" id="4939608at2759"/>
<keyword evidence="1" id="KW-0234">DNA repair</keyword>
<dbReference type="GO" id="GO:0005524">
    <property type="term" value="F:ATP binding"/>
    <property type="evidence" value="ECO:0007669"/>
    <property type="project" value="UniProtKB-KW"/>
</dbReference>
<dbReference type="InterPro" id="IPR010285">
    <property type="entry name" value="DNA_helicase_pif1-like_DEAD"/>
</dbReference>
<keyword evidence="1" id="KW-0233">DNA recombination</keyword>
<dbReference type="InterPro" id="IPR046700">
    <property type="entry name" value="DUF6570"/>
</dbReference>
<feature type="region of interest" description="Disordered" evidence="2">
    <location>
        <begin position="1"/>
        <end position="80"/>
    </location>
</feature>
<dbReference type="KEGG" id="maj:MAA_00362"/>
<comment type="cofactor">
    <cofactor evidence="1">
        <name>Mg(2+)</name>
        <dbReference type="ChEBI" id="CHEBI:18420"/>
    </cofactor>
</comment>
<comment type="catalytic activity">
    <reaction evidence="1">
        <text>ATP + H2O = ADP + phosphate + H(+)</text>
        <dbReference type="Rhea" id="RHEA:13065"/>
        <dbReference type="ChEBI" id="CHEBI:15377"/>
        <dbReference type="ChEBI" id="CHEBI:15378"/>
        <dbReference type="ChEBI" id="CHEBI:30616"/>
        <dbReference type="ChEBI" id="CHEBI:43474"/>
        <dbReference type="ChEBI" id="CHEBI:456216"/>
        <dbReference type="EC" id="5.6.2.3"/>
    </reaction>
</comment>
<keyword evidence="1" id="KW-0067">ATP-binding</keyword>